<feature type="compositionally biased region" description="Acidic residues" evidence="1">
    <location>
        <begin position="1304"/>
        <end position="1324"/>
    </location>
</feature>
<evidence type="ECO:0000259" key="2">
    <source>
        <dbReference type="Pfam" id="PF19050"/>
    </source>
</evidence>
<dbReference type="PANTHER" id="PTHR46689">
    <property type="entry name" value="MEMBRANE PROTEIN, PUTATIVE-RELATED"/>
    <property type="match status" value="1"/>
</dbReference>
<evidence type="ECO:0000313" key="3">
    <source>
        <dbReference type="EMBL" id="KAF2403974.1"/>
    </source>
</evidence>
<feature type="region of interest" description="Disordered" evidence="1">
    <location>
        <begin position="1"/>
        <end position="298"/>
    </location>
</feature>
<feature type="compositionally biased region" description="Low complexity" evidence="1">
    <location>
        <begin position="514"/>
        <end position="525"/>
    </location>
</feature>
<dbReference type="EMBL" id="ML996689">
    <property type="protein sequence ID" value="KAF2403974.1"/>
    <property type="molecule type" value="Genomic_DNA"/>
</dbReference>
<dbReference type="PANTHER" id="PTHR46689:SF1">
    <property type="entry name" value="PHOD-LIKE PHOSPHATASE DOMAIN-CONTAINING PROTEIN"/>
    <property type="match status" value="1"/>
</dbReference>
<dbReference type="SUPFAM" id="SSF56300">
    <property type="entry name" value="Metallo-dependent phosphatases"/>
    <property type="match status" value="1"/>
</dbReference>
<evidence type="ECO:0000256" key="1">
    <source>
        <dbReference type="SAM" id="MobiDB-lite"/>
    </source>
</evidence>
<accession>A0A6G1I715</accession>
<keyword evidence="4" id="KW-1185">Reference proteome</keyword>
<dbReference type="Gene3D" id="3.60.21.70">
    <property type="entry name" value="PhoD-like phosphatase"/>
    <property type="match status" value="1"/>
</dbReference>
<feature type="region of interest" description="Disordered" evidence="1">
    <location>
        <begin position="1196"/>
        <end position="1356"/>
    </location>
</feature>
<feature type="compositionally biased region" description="Basic and acidic residues" evidence="1">
    <location>
        <begin position="117"/>
        <end position="139"/>
    </location>
</feature>
<feature type="compositionally biased region" description="Acidic residues" evidence="1">
    <location>
        <begin position="1201"/>
        <end position="1211"/>
    </location>
</feature>
<proteinExistence type="predicted"/>
<dbReference type="InterPro" id="IPR038607">
    <property type="entry name" value="PhoD-like_sf"/>
</dbReference>
<feature type="compositionally biased region" description="Basic and acidic residues" evidence="1">
    <location>
        <begin position="50"/>
        <end position="61"/>
    </location>
</feature>
<dbReference type="CDD" id="cd07389">
    <property type="entry name" value="MPP_PhoD"/>
    <property type="match status" value="1"/>
</dbReference>
<name>A0A6G1I715_9PEZI</name>
<feature type="compositionally biased region" description="Polar residues" evidence="1">
    <location>
        <begin position="147"/>
        <end position="171"/>
    </location>
</feature>
<protein>
    <recommendedName>
        <fullName evidence="2">PhoD-like phosphatase domain-containing protein</fullName>
    </recommendedName>
</protein>
<feature type="compositionally biased region" description="Low complexity" evidence="1">
    <location>
        <begin position="99"/>
        <end position="109"/>
    </location>
</feature>
<dbReference type="Proteomes" id="UP000799640">
    <property type="component" value="Unassembled WGS sequence"/>
</dbReference>
<feature type="domain" description="PhoD-like phosphatase" evidence="2">
    <location>
        <begin position="850"/>
        <end position="1011"/>
    </location>
</feature>
<feature type="compositionally biased region" description="Basic and acidic residues" evidence="1">
    <location>
        <begin position="272"/>
        <end position="292"/>
    </location>
</feature>
<feature type="domain" description="PhoD-like phosphatase" evidence="2">
    <location>
        <begin position="580"/>
        <end position="842"/>
    </location>
</feature>
<evidence type="ECO:0000313" key="4">
    <source>
        <dbReference type="Proteomes" id="UP000799640"/>
    </source>
</evidence>
<feature type="compositionally biased region" description="Basic and acidic residues" evidence="1">
    <location>
        <begin position="76"/>
        <end position="97"/>
    </location>
</feature>
<reference evidence="3" key="1">
    <citation type="journal article" date="2020" name="Stud. Mycol.">
        <title>101 Dothideomycetes genomes: a test case for predicting lifestyles and emergence of pathogens.</title>
        <authorList>
            <person name="Haridas S."/>
            <person name="Albert R."/>
            <person name="Binder M."/>
            <person name="Bloem J."/>
            <person name="Labutti K."/>
            <person name="Salamov A."/>
            <person name="Andreopoulos B."/>
            <person name="Baker S."/>
            <person name="Barry K."/>
            <person name="Bills G."/>
            <person name="Bluhm B."/>
            <person name="Cannon C."/>
            <person name="Castanera R."/>
            <person name="Culley D."/>
            <person name="Daum C."/>
            <person name="Ezra D."/>
            <person name="Gonzalez J."/>
            <person name="Henrissat B."/>
            <person name="Kuo A."/>
            <person name="Liang C."/>
            <person name="Lipzen A."/>
            <person name="Lutzoni F."/>
            <person name="Magnuson J."/>
            <person name="Mondo S."/>
            <person name="Nolan M."/>
            <person name="Ohm R."/>
            <person name="Pangilinan J."/>
            <person name="Park H.-J."/>
            <person name="Ramirez L."/>
            <person name="Alfaro M."/>
            <person name="Sun H."/>
            <person name="Tritt A."/>
            <person name="Yoshinaga Y."/>
            <person name="Zwiers L.-H."/>
            <person name="Turgeon B."/>
            <person name="Goodwin S."/>
            <person name="Spatafora J."/>
            <person name="Crous P."/>
            <person name="Grigoriev I."/>
        </authorList>
    </citation>
    <scope>NUCLEOTIDE SEQUENCE</scope>
    <source>
        <strain evidence="3">CBS 262.69</strain>
    </source>
</reference>
<feature type="region of interest" description="Disordered" evidence="1">
    <location>
        <begin position="510"/>
        <end position="530"/>
    </location>
</feature>
<feature type="compositionally biased region" description="Acidic residues" evidence="1">
    <location>
        <begin position="1242"/>
        <end position="1253"/>
    </location>
</feature>
<sequence>MNTSARRPRAQAQPQAHPQSQLQAQTQPEPQPQPLPQPQTQAPTSPVPKHHYDSAKEDYAPERSPLQKLEVTLDSISKEEKRARVQEAELRARDRQAARLRAAQKAAADTPSSPVDESYRWPDADLADRADRARREARAARAAALASGSSGTSTGVARHGSTSTSSRTQNGAPARSIPGQNAYAPPVASQPGRTSSNRHPSRVVPDDAPLRKVSRAVSGGAYATAPVPKDAFVPPGPDWKPYVKPSDLGPSGPSVPPKVQPAAANEPVASRDLSESHLPSDTEHLHHEEAHHGPSAGRRARFSAGLLHHRDGARRFQHREFDDYTKKIHIAKVGLEDTTLDKGAAWWEKSTATRRRSSTTARVPDPAAFDGSYENAVGQTYFQPPLFLKCGPLLRFTGIRKDKQPTSSSTRGSRPEREFWTGTIMIVTTDSRSSYEKPPTLRVFKQPIELHPPPPAELPGGQQLPPEYVDPIAGQVKVSRVGKTLYVRPVENLAEGTDISRVENDNGLFEEARSTPLPSPTTGPGAAKDNERRGRFVEMPATKLYAERGATFWRWDLDIELGDKQTRIAYRINHGHAIGFWVPGRGEAMNIMFYSCNGFSLSVNPNEFSGPDPLWRDVLNTHQTRPFHVMLGGGDQIYNDAVSIQTEHFGEWSRMRNPSHKHKAPFTEEMEDELERFYLDRYSMWFSQGLFGMANSQIPMVNIWDDHDIIDGFGSYPHHTMASPVFSGLGNVAFKYYMLFQHQALPIEDEKVEPSWLLGAHPGPYIEYLSRSVFMFLGKSVAFLGLDCRTERTRTEIMAQDTWDRVFDRCRRELVKGETKHLIVMTGVPIAYPRLNFLENVLTSRIMDPVKAIGRTGVLGGFVNKFDGGVEILDDLDDHWTARHHKDERNWFIEELQTLAAEKSVRITILGGDVHLCGIGQFYSKKQLNVPKDHDHRYMPNVISSAIVNTPPADMVADVLNRRNKVHHLNRLTDEDMIPLFTADVNDKPRNNRRLLPRRNWCSIRTYAPALTPPPTPPHHAESAPQLQRTMSLGGATARAGGLLRRLSKRRHSAQVASYQSYPGEEGEDGYYSPHNDSSSSRAIPQAAQPTPPQPGMPRQSADIIRAPGAAAQLAQHPRDSQATVEGASSGPLPRPGQFLRRPTGLGEFARPVDLRGGLDIRLNVENVKGEPAGTTTEYRLLVPALEFRESMVHLDGARESDEESHEEEEQVVAGARDDHPVRDEHGPRDSREVVDDRAVGDDEGDYEPDYVDEPGAPQKRGSFFGGQGRRKSIVKSFLDRVTGPRRAASPPHTPEDYHHGEREYDEETEDWEEEGYEDSEEVSTEPRERLNSAGLREGGRTSGRPSGHGKHGRYI</sequence>
<feature type="compositionally biased region" description="Basic and acidic residues" evidence="1">
    <location>
        <begin position="1216"/>
        <end position="1241"/>
    </location>
</feature>
<feature type="compositionally biased region" description="Basic and acidic residues" evidence="1">
    <location>
        <begin position="1294"/>
        <end position="1303"/>
    </location>
</feature>
<dbReference type="OrthoDB" id="9999821at2759"/>
<dbReference type="InterPro" id="IPR018946">
    <property type="entry name" value="PhoD-like_MPP"/>
</dbReference>
<gene>
    <name evidence="3" type="ORF">EJ06DRAFT_489007</name>
</gene>
<organism evidence="3 4">
    <name type="scientific">Trichodelitschia bisporula</name>
    <dbReference type="NCBI Taxonomy" id="703511"/>
    <lineage>
        <taxon>Eukaryota</taxon>
        <taxon>Fungi</taxon>
        <taxon>Dikarya</taxon>
        <taxon>Ascomycota</taxon>
        <taxon>Pezizomycotina</taxon>
        <taxon>Dothideomycetes</taxon>
        <taxon>Dothideomycetes incertae sedis</taxon>
        <taxon>Phaeotrichales</taxon>
        <taxon>Phaeotrichaceae</taxon>
        <taxon>Trichodelitschia</taxon>
    </lineage>
</organism>
<feature type="region of interest" description="Disordered" evidence="1">
    <location>
        <begin position="1046"/>
        <end position="1151"/>
    </location>
</feature>
<feature type="compositionally biased region" description="Low complexity" evidence="1">
    <location>
        <begin position="10"/>
        <end position="28"/>
    </location>
</feature>
<dbReference type="GO" id="GO:0016020">
    <property type="term" value="C:membrane"/>
    <property type="evidence" value="ECO:0007669"/>
    <property type="project" value="TreeGrafter"/>
</dbReference>
<dbReference type="InterPro" id="IPR043904">
    <property type="entry name" value="PhoD_2-like"/>
</dbReference>
<dbReference type="Pfam" id="PF19050">
    <property type="entry name" value="PhoD_2"/>
    <property type="match status" value="2"/>
</dbReference>
<dbReference type="InterPro" id="IPR029052">
    <property type="entry name" value="Metallo-depent_PP-like"/>
</dbReference>